<comment type="caution">
    <text evidence="1">The sequence shown here is derived from an EMBL/GenBank/DDBJ whole genome shotgun (WGS) entry which is preliminary data.</text>
</comment>
<gene>
    <name evidence="1" type="ORF">PH362_04230</name>
</gene>
<dbReference type="AlphaFoldDB" id="A0AAW6BEN0"/>
<dbReference type="EMBL" id="JAQMFO010000004">
    <property type="protein sequence ID" value="MDB6371191.1"/>
    <property type="molecule type" value="Genomic_DNA"/>
</dbReference>
<evidence type="ECO:0000313" key="1">
    <source>
        <dbReference type="EMBL" id="MDB6371191.1"/>
    </source>
</evidence>
<reference evidence="1" key="1">
    <citation type="submission" date="2023-01" db="EMBL/GenBank/DDBJ databases">
        <title>Genome sequencing of Photorhabdus bodei 09-20.</title>
        <authorList>
            <person name="Kalindamar S."/>
            <person name="Kumru S."/>
        </authorList>
    </citation>
    <scope>NUCLEOTIDE SEQUENCE</scope>
    <source>
        <strain evidence="1">09-20</strain>
    </source>
</reference>
<dbReference type="RefSeq" id="WP_158536585.1">
    <property type="nucleotide sequence ID" value="NZ_CAWQKC010000280.1"/>
</dbReference>
<proteinExistence type="predicted"/>
<organism evidence="1 2">
    <name type="scientific">Photorhabdus bodei</name>
    <dbReference type="NCBI Taxonomy" id="2029681"/>
    <lineage>
        <taxon>Bacteria</taxon>
        <taxon>Pseudomonadati</taxon>
        <taxon>Pseudomonadota</taxon>
        <taxon>Gammaproteobacteria</taxon>
        <taxon>Enterobacterales</taxon>
        <taxon>Morganellaceae</taxon>
        <taxon>Photorhabdus</taxon>
    </lineage>
</organism>
<name>A0AAW6BEN0_9GAMM</name>
<dbReference type="Proteomes" id="UP001212996">
    <property type="component" value="Unassembled WGS sequence"/>
</dbReference>
<accession>A0AAW6BEN0</accession>
<protein>
    <submittedName>
        <fullName evidence="1">Uncharacterized protein</fullName>
    </submittedName>
</protein>
<sequence>MVAPQPDAHTQEDMLVSTLDRLLLPALGAIHIGCLSVEARLFQIAVRPAG</sequence>
<evidence type="ECO:0000313" key="2">
    <source>
        <dbReference type="Proteomes" id="UP001212996"/>
    </source>
</evidence>